<protein>
    <submittedName>
        <fullName evidence="1">Uncharacterized protein</fullName>
    </submittedName>
</protein>
<feature type="non-terminal residue" evidence="1">
    <location>
        <position position="1"/>
    </location>
</feature>
<accession>A0A815Z612</accession>
<proteinExistence type="predicted"/>
<comment type="caution">
    <text evidence="1">The sequence shown here is derived from an EMBL/GenBank/DDBJ whole genome shotgun (WGS) entry which is preliminary data.</text>
</comment>
<evidence type="ECO:0000313" key="2">
    <source>
        <dbReference type="Proteomes" id="UP000663889"/>
    </source>
</evidence>
<dbReference type="EMBL" id="CAJNOU010018605">
    <property type="protein sequence ID" value="CAF1580645.1"/>
    <property type="molecule type" value="Genomic_DNA"/>
</dbReference>
<dbReference type="AlphaFoldDB" id="A0A815Z612"/>
<dbReference type="Proteomes" id="UP000663889">
    <property type="component" value="Unassembled WGS sequence"/>
</dbReference>
<gene>
    <name evidence="1" type="ORF">SEV965_LOCUS39871</name>
</gene>
<reference evidence="1" key="1">
    <citation type="submission" date="2021-02" db="EMBL/GenBank/DDBJ databases">
        <authorList>
            <person name="Nowell W R."/>
        </authorList>
    </citation>
    <scope>NUCLEOTIDE SEQUENCE</scope>
</reference>
<sequence>IFEMRWPDYGSYIFMKYYVSKTNPNETYVAVDYADEVSND</sequence>
<evidence type="ECO:0000313" key="1">
    <source>
        <dbReference type="EMBL" id="CAF1580645.1"/>
    </source>
</evidence>
<organism evidence="1 2">
    <name type="scientific">Rotaria sordida</name>
    <dbReference type="NCBI Taxonomy" id="392033"/>
    <lineage>
        <taxon>Eukaryota</taxon>
        <taxon>Metazoa</taxon>
        <taxon>Spiralia</taxon>
        <taxon>Gnathifera</taxon>
        <taxon>Rotifera</taxon>
        <taxon>Eurotatoria</taxon>
        <taxon>Bdelloidea</taxon>
        <taxon>Philodinida</taxon>
        <taxon>Philodinidae</taxon>
        <taxon>Rotaria</taxon>
    </lineage>
</organism>
<name>A0A815Z612_9BILA</name>